<dbReference type="Proteomes" id="UP000694419">
    <property type="component" value="Unplaced"/>
</dbReference>
<dbReference type="InterPro" id="IPR052683">
    <property type="entry name" value="CIMIP2A"/>
</dbReference>
<dbReference type="Ensembl" id="ENSCPGT00000026751.1">
    <property type="protein sequence ID" value="ENSCPGP00000024491.1"/>
    <property type="gene ID" value="ENSCPGG00000016864.1"/>
</dbReference>
<accession>A0A8C3KJ44</accession>
<keyword evidence="9" id="KW-1185">Reference proteome</keyword>
<evidence type="ECO:0000256" key="5">
    <source>
        <dbReference type="ARBA" id="ARBA00035661"/>
    </source>
</evidence>
<dbReference type="InterPro" id="IPR018902">
    <property type="entry name" value="CMI2A-C-like_dom"/>
</dbReference>
<dbReference type="AlphaFoldDB" id="A0A8C3KJ44"/>
<dbReference type="GO" id="GO:0015630">
    <property type="term" value="C:microtubule cytoskeleton"/>
    <property type="evidence" value="ECO:0007669"/>
    <property type="project" value="UniProtKB-ARBA"/>
</dbReference>
<feature type="region of interest" description="Disordered" evidence="6">
    <location>
        <begin position="1"/>
        <end position="21"/>
    </location>
</feature>
<comment type="similarity">
    <text evidence="5">Belongs to the CIMIP2 family.</text>
</comment>
<evidence type="ECO:0000313" key="9">
    <source>
        <dbReference type="Proteomes" id="UP000694419"/>
    </source>
</evidence>
<protein>
    <recommendedName>
        <fullName evidence="7">Ciliary microtubule inner protein 2A-C-like domain-containing protein</fullName>
    </recommendedName>
</protein>
<dbReference type="PANTHER" id="PTHR47299">
    <property type="entry name" value="PROTEIN FAM166A"/>
    <property type="match status" value="1"/>
</dbReference>
<evidence type="ECO:0000313" key="8">
    <source>
        <dbReference type="Ensembl" id="ENSCPGP00000024491.1"/>
    </source>
</evidence>
<evidence type="ECO:0000256" key="2">
    <source>
        <dbReference type="ARBA" id="ARBA00022490"/>
    </source>
</evidence>
<feature type="compositionally biased region" description="Basic and acidic residues" evidence="6">
    <location>
        <begin position="1"/>
        <end position="15"/>
    </location>
</feature>
<dbReference type="PANTHER" id="PTHR47299:SF1">
    <property type="entry name" value="PROTEIN FAM166A"/>
    <property type="match status" value="1"/>
</dbReference>
<organism evidence="8 9">
    <name type="scientific">Calidris pygmaea</name>
    <name type="common">Spoon-billed sandpiper</name>
    <dbReference type="NCBI Taxonomy" id="425635"/>
    <lineage>
        <taxon>Eukaryota</taxon>
        <taxon>Metazoa</taxon>
        <taxon>Chordata</taxon>
        <taxon>Craniata</taxon>
        <taxon>Vertebrata</taxon>
        <taxon>Euteleostomi</taxon>
        <taxon>Archelosauria</taxon>
        <taxon>Archosauria</taxon>
        <taxon>Dinosauria</taxon>
        <taxon>Saurischia</taxon>
        <taxon>Theropoda</taxon>
        <taxon>Coelurosauria</taxon>
        <taxon>Aves</taxon>
        <taxon>Neognathae</taxon>
        <taxon>Neoaves</taxon>
        <taxon>Charadriiformes</taxon>
        <taxon>Scolopacidae</taxon>
        <taxon>Calidris</taxon>
    </lineage>
</organism>
<evidence type="ECO:0000256" key="6">
    <source>
        <dbReference type="SAM" id="MobiDB-lite"/>
    </source>
</evidence>
<proteinExistence type="inferred from homology"/>
<reference evidence="8" key="2">
    <citation type="submission" date="2025-09" db="UniProtKB">
        <authorList>
            <consortium name="Ensembl"/>
        </authorList>
    </citation>
    <scope>IDENTIFICATION</scope>
</reference>
<reference evidence="8" key="1">
    <citation type="submission" date="2025-08" db="UniProtKB">
        <authorList>
            <consortium name="Ensembl"/>
        </authorList>
    </citation>
    <scope>IDENTIFICATION</scope>
</reference>
<keyword evidence="2" id="KW-0963">Cytoplasm</keyword>
<dbReference type="GO" id="GO:0005634">
    <property type="term" value="C:nucleus"/>
    <property type="evidence" value="ECO:0007669"/>
    <property type="project" value="TreeGrafter"/>
</dbReference>
<evidence type="ECO:0000256" key="1">
    <source>
        <dbReference type="ARBA" id="ARBA00004430"/>
    </source>
</evidence>
<name>A0A8C3KJ44_9CHAR</name>
<dbReference type="GO" id="GO:0005930">
    <property type="term" value="C:axoneme"/>
    <property type="evidence" value="ECO:0007669"/>
    <property type="project" value="UniProtKB-SubCell"/>
</dbReference>
<feature type="domain" description="Ciliary microtubule inner protein 2A-C-like" evidence="7">
    <location>
        <begin position="156"/>
        <end position="187"/>
    </location>
</feature>
<keyword evidence="4" id="KW-0966">Cell projection</keyword>
<evidence type="ECO:0000256" key="3">
    <source>
        <dbReference type="ARBA" id="ARBA00023212"/>
    </source>
</evidence>
<evidence type="ECO:0000256" key="4">
    <source>
        <dbReference type="ARBA" id="ARBA00023273"/>
    </source>
</evidence>
<dbReference type="Pfam" id="PF10629">
    <property type="entry name" value="CMI2B-like"/>
    <property type="match status" value="1"/>
</dbReference>
<keyword evidence="3" id="KW-0206">Cytoskeleton</keyword>
<comment type="subcellular location">
    <subcellularLocation>
        <location evidence="1">Cytoplasm</location>
        <location evidence="1">Cytoskeleton</location>
        <location evidence="1">Cilium axoneme</location>
    </subcellularLocation>
</comment>
<evidence type="ECO:0000259" key="7">
    <source>
        <dbReference type="Pfam" id="PF10629"/>
    </source>
</evidence>
<sequence length="195" mass="22696">MIRMHMDPEPQDHPGEYAPWTRLPRGYPRRVSCQPVSEGQEWRLPEITPARRCRALEGSKRIEGMTLPGVADTAEQDNRLPRLDIPRVIQEKVIPGYTGFIPRFTWIYGVRYIQGVKDAMDEFGQHQFLQRNPVCSFGKRLPHTYWPNYRIYTSAGLIPSYTGFVPDLRHTYALTYGNGTRKVYQKQQKRRACAL</sequence>